<keyword evidence="2" id="KW-0732">Signal</keyword>
<evidence type="ECO:0000256" key="1">
    <source>
        <dbReference type="SAM" id="Phobius"/>
    </source>
</evidence>
<evidence type="ECO:0000313" key="4">
    <source>
        <dbReference type="Proteomes" id="UP000256964"/>
    </source>
</evidence>
<evidence type="ECO:0000313" key="3">
    <source>
        <dbReference type="EMBL" id="RDX49614.1"/>
    </source>
</evidence>
<dbReference type="AlphaFoldDB" id="A0A371DAP4"/>
<dbReference type="OrthoDB" id="2581067at2759"/>
<dbReference type="EMBL" id="KZ857404">
    <property type="protein sequence ID" value="RDX49614.1"/>
    <property type="molecule type" value="Genomic_DNA"/>
</dbReference>
<protein>
    <recommendedName>
        <fullName evidence="5">Ser-Thr-rich glycosyl-phosphatidyl-inositol-anchored membrane family-domain-containing protein</fullName>
    </recommendedName>
</protein>
<organism evidence="3 4">
    <name type="scientific">Lentinus brumalis</name>
    <dbReference type="NCBI Taxonomy" id="2498619"/>
    <lineage>
        <taxon>Eukaryota</taxon>
        <taxon>Fungi</taxon>
        <taxon>Dikarya</taxon>
        <taxon>Basidiomycota</taxon>
        <taxon>Agaricomycotina</taxon>
        <taxon>Agaricomycetes</taxon>
        <taxon>Polyporales</taxon>
        <taxon>Polyporaceae</taxon>
        <taxon>Lentinus</taxon>
    </lineage>
</organism>
<proteinExistence type="predicted"/>
<keyword evidence="1" id="KW-1133">Transmembrane helix</keyword>
<keyword evidence="1" id="KW-0472">Membrane</keyword>
<sequence>MHVLSYIPTGLLTLFFAWYLLPLTSASSYFVINTPANGIQWSNNAVNPITWEKGLLDGVTTVDVELARLSTDGLIFVAKDFSTPLSTGALNLFLQDVPTGDDYYLLFLNSTHGVMYGASQRFAISNSGNGTAPTPAAGAPTVTVSGGPNPTVGFATTFPPSANGVSALRTVEDARMQLLSMAGVVAVCALGGALTVL</sequence>
<evidence type="ECO:0008006" key="5">
    <source>
        <dbReference type="Google" id="ProtNLM"/>
    </source>
</evidence>
<keyword evidence="1" id="KW-0812">Transmembrane</keyword>
<gene>
    <name evidence="3" type="ORF">OH76DRAFT_1403511</name>
</gene>
<dbReference type="Proteomes" id="UP000256964">
    <property type="component" value="Unassembled WGS sequence"/>
</dbReference>
<feature type="transmembrane region" description="Helical" evidence="1">
    <location>
        <begin position="178"/>
        <end position="196"/>
    </location>
</feature>
<keyword evidence="4" id="KW-1185">Reference proteome</keyword>
<feature type="signal peptide" evidence="2">
    <location>
        <begin position="1"/>
        <end position="26"/>
    </location>
</feature>
<feature type="chain" id="PRO_5016762755" description="Ser-Thr-rich glycosyl-phosphatidyl-inositol-anchored membrane family-domain-containing protein" evidence="2">
    <location>
        <begin position="27"/>
        <end position="197"/>
    </location>
</feature>
<name>A0A371DAP4_9APHY</name>
<reference evidence="3 4" key="1">
    <citation type="journal article" date="2018" name="Biotechnol. Biofuels">
        <title>Integrative visual omics of the white-rot fungus Polyporus brumalis exposes the biotechnological potential of its oxidative enzymes for delignifying raw plant biomass.</title>
        <authorList>
            <person name="Miyauchi S."/>
            <person name="Rancon A."/>
            <person name="Drula E."/>
            <person name="Hage H."/>
            <person name="Chaduli D."/>
            <person name="Favel A."/>
            <person name="Grisel S."/>
            <person name="Henrissat B."/>
            <person name="Herpoel-Gimbert I."/>
            <person name="Ruiz-Duenas F.J."/>
            <person name="Chevret D."/>
            <person name="Hainaut M."/>
            <person name="Lin J."/>
            <person name="Wang M."/>
            <person name="Pangilinan J."/>
            <person name="Lipzen A."/>
            <person name="Lesage-Meessen L."/>
            <person name="Navarro D."/>
            <person name="Riley R."/>
            <person name="Grigoriev I.V."/>
            <person name="Zhou S."/>
            <person name="Raouche S."/>
            <person name="Rosso M.N."/>
        </authorList>
    </citation>
    <scope>NUCLEOTIDE SEQUENCE [LARGE SCALE GENOMIC DNA]</scope>
    <source>
        <strain evidence="3 4">BRFM 1820</strain>
    </source>
</reference>
<dbReference type="STRING" id="139420.A0A371DAP4"/>
<accession>A0A371DAP4</accession>
<evidence type="ECO:0000256" key="2">
    <source>
        <dbReference type="SAM" id="SignalP"/>
    </source>
</evidence>